<sequence length="68" mass="7186">MTKTLIDVDDDLLARVMELTGATTKKAAVNEALAQAARRGAALGYIDLLRGGAAIELDRTDVTEGAQR</sequence>
<dbReference type="InterPro" id="IPR019239">
    <property type="entry name" value="VapB_antitoxin"/>
</dbReference>
<dbReference type="AlphaFoldDB" id="A0A939IUI0"/>
<reference evidence="1" key="1">
    <citation type="submission" date="2020-12" db="EMBL/GenBank/DDBJ databases">
        <title>PHA producing bacteria isolated from mangrove.</title>
        <authorList>
            <person name="Zheng W."/>
            <person name="Yu S."/>
            <person name="Huang Y."/>
        </authorList>
    </citation>
    <scope>NUCLEOTIDE SEQUENCE</scope>
    <source>
        <strain evidence="1">GN8-5</strain>
    </source>
</reference>
<dbReference type="RefSeq" id="WP_179409597.1">
    <property type="nucleotide sequence ID" value="NZ_CP063379.1"/>
</dbReference>
<protein>
    <submittedName>
        <fullName evidence="1">Type II toxin-antitoxin system VapB family antitoxin</fullName>
    </submittedName>
</protein>
<evidence type="ECO:0000313" key="2">
    <source>
        <dbReference type="Proteomes" id="UP000664385"/>
    </source>
</evidence>
<gene>
    <name evidence="1" type="ORF">JF543_01695</name>
</gene>
<name>A0A939IUI0_9MICO</name>
<proteinExistence type="predicted"/>
<dbReference type="Proteomes" id="UP000664385">
    <property type="component" value="Unassembled WGS sequence"/>
</dbReference>
<organism evidence="1 2">
    <name type="scientific">Microbacterium esteraromaticum</name>
    <dbReference type="NCBI Taxonomy" id="57043"/>
    <lineage>
        <taxon>Bacteria</taxon>
        <taxon>Bacillati</taxon>
        <taxon>Actinomycetota</taxon>
        <taxon>Actinomycetes</taxon>
        <taxon>Micrococcales</taxon>
        <taxon>Microbacteriaceae</taxon>
        <taxon>Microbacterium</taxon>
    </lineage>
</organism>
<comment type="caution">
    <text evidence="1">The sequence shown here is derived from an EMBL/GenBank/DDBJ whole genome shotgun (WGS) entry which is preliminary data.</text>
</comment>
<dbReference type="EMBL" id="JAEMWU010000001">
    <property type="protein sequence ID" value="MBN8204668.1"/>
    <property type="molecule type" value="Genomic_DNA"/>
</dbReference>
<evidence type="ECO:0000313" key="1">
    <source>
        <dbReference type="EMBL" id="MBN8204668.1"/>
    </source>
</evidence>
<dbReference type="Pfam" id="PF09957">
    <property type="entry name" value="VapB_antitoxin"/>
    <property type="match status" value="1"/>
</dbReference>
<accession>A0A939IUI0</accession>